<name>A0AAQ3T197_PASNO</name>
<evidence type="ECO:0000256" key="1">
    <source>
        <dbReference type="SAM" id="MobiDB-lite"/>
    </source>
</evidence>
<dbReference type="Proteomes" id="UP001341281">
    <property type="component" value="Chromosome 03"/>
</dbReference>
<gene>
    <name evidence="2" type="ORF">U9M48_014247</name>
</gene>
<evidence type="ECO:0000313" key="3">
    <source>
        <dbReference type="Proteomes" id="UP001341281"/>
    </source>
</evidence>
<organism evidence="2 3">
    <name type="scientific">Paspalum notatum var. saurae</name>
    <dbReference type="NCBI Taxonomy" id="547442"/>
    <lineage>
        <taxon>Eukaryota</taxon>
        <taxon>Viridiplantae</taxon>
        <taxon>Streptophyta</taxon>
        <taxon>Embryophyta</taxon>
        <taxon>Tracheophyta</taxon>
        <taxon>Spermatophyta</taxon>
        <taxon>Magnoliopsida</taxon>
        <taxon>Liliopsida</taxon>
        <taxon>Poales</taxon>
        <taxon>Poaceae</taxon>
        <taxon>PACMAD clade</taxon>
        <taxon>Panicoideae</taxon>
        <taxon>Andropogonodae</taxon>
        <taxon>Paspaleae</taxon>
        <taxon>Paspalinae</taxon>
        <taxon>Paspalum</taxon>
    </lineage>
</organism>
<dbReference type="EMBL" id="CP144747">
    <property type="protein sequence ID" value="WVZ64773.1"/>
    <property type="molecule type" value="Genomic_DNA"/>
</dbReference>
<accession>A0AAQ3T197</accession>
<feature type="region of interest" description="Disordered" evidence="1">
    <location>
        <begin position="156"/>
        <end position="179"/>
    </location>
</feature>
<dbReference type="AlphaFoldDB" id="A0AAQ3T197"/>
<evidence type="ECO:0000313" key="2">
    <source>
        <dbReference type="EMBL" id="WVZ64773.1"/>
    </source>
</evidence>
<reference evidence="2 3" key="1">
    <citation type="submission" date="2024-02" db="EMBL/GenBank/DDBJ databases">
        <title>High-quality chromosome-scale genome assembly of Pensacola bahiagrass (Paspalum notatum Flugge var. saurae).</title>
        <authorList>
            <person name="Vega J.M."/>
            <person name="Podio M."/>
            <person name="Orjuela J."/>
            <person name="Siena L.A."/>
            <person name="Pessino S.C."/>
            <person name="Combes M.C."/>
            <person name="Mariac C."/>
            <person name="Albertini E."/>
            <person name="Pupilli F."/>
            <person name="Ortiz J.P.A."/>
            <person name="Leblanc O."/>
        </authorList>
    </citation>
    <scope>NUCLEOTIDE SEQUENCE [LARGE SCALE GENOMIC DNA]</scope>
    <source>
        <strain evidence="2">R1</strain>
        <tissue evidence="2">Leaf</tissue>
    </source>
</reference>
<proteinExistence type="predicted"/>
<sequence>MCGGVILSDNVTVPPRRRILLTKLWLEGRRPRCAGDVKRRRSPLEVEDEKAAEDFDADFEEFETESGDEGVGVVVEGKAKPFSAPASVLIEGIPHHQQGRERPNSGVSATSMEVPKIVDTEEKPIVKPAVNNPVVQHTMPEPVMQTQNIAPLANLYSDQGSNSFNSSDFNQEQGLQFRT</sequence>
<keyword evidence="3" id="KW-1185">Reference proteome</keyword>
<protein>
    <submittedName>
        <fullName evidence="2">Uncharacterized protein</fullName>
    </submittedName>
</protein>